<feature type="domain" description="TonB-dependent receptor plug" evidence="9">
    <location>
        <begin position="134"/>
        <end position="222"/>
    </location>
</feature>
<dbReference type="EMBL" id="QLLR01000044">
    <property type="protein sequence ID" value="RAJ21027.1"/>
    <property type="molecule type" value="Genomic_DNA"/>
</dbReference>
<evidence type="ECO:0000313" key="12">
    <source>
        <dbReference type="Proteomes" id="UP000249754"/>
    </source>
</evidence>
<dbReference type="InterPro" id="IPR036942">
    <property type="entry name" value="Beta-barrel_TonB_sf"/>
</dbReference>
<evidence type="ECO:0000313" key="11">
    <source>
        <dbReference type="EMBL" id="RAJ21027.1"/>
    </source>
</evidence>
<dbReference type="InterPro" id="IPR012910">
    <property type="entry name" value="Plug_dom"/>
</dbReference>
<feature type="chain" id="PRO_5016392740" evidence="8">
    <location>
        <begin position="22"/>
        <end position="798"/>
    </location>
</feature>
<comment type="subcellular location">
    <subcellularLocation>
        <location evidence="1">Cell outer membrane</location>
        <topology evidence="1">Multi-pass membrane protein</topology>
    </subcellularLocation>
</comment>
<name>A0A327S5N0_9SPHI</name>
<evidence type="ECO:0000256" key="5">
    <source>
        <dbReference type="ARBA" id="ARBA00022729"/>
    </source>
</evidence>
<proteinExistence type="predicted"/>
<dbReference type="Pfam" id="PF13620">
    <property type="entry name" value="CarboxypepD_reg"/>
    <property type="match status" value="1"/>
</dbReference>
<keyword evidence="11" id="KW-0675">Receptor</keyword>
<accession>A0A327S5N0</accession>
<dbReference type="PANTHER" id="PTHR30069:SF29">
    <property type="entry name" value="HEMOGLOBIN AND HEMOGLOBIN-HAPTOGLOBIN-BINDING PROTEIN 1-RELATED"/>
    <property type="match status" value="1"/>
</dbReference>
<dbReference type="PANTHER" id="PTHR30069">
    <property type="entry name" value="TONB-DEPENDENT OUTER MEMBRANE RECEPTOR"/>
    <property type="match status" value="1"/>
</dbReference>
<evidence type="ECO:0000256" key="7">
    <source>
        <dbReference type="ARBA" id="ARBA00023237"/>
    </source>
</evidence>
<feature type="signal peptide" evidence="8">
    <location>
        <begin position="1"/>
        <end position="21"/>
    </location>
</feature>
<dbReference type="GO" id="GO:0015344">
    <property type="term" value="F:siderophore uptake transmembrane transporter activity"/>
    <property type="evidence" value="ECO:0007669"/>
    <property type="project" value="TreeGrafter"/>
</dbReference>
<organism evidence="11 12">
    <name type="scientific">Pedobacter cryoconitis</name>
    <dbReference type="NCBI Taxonomy" id="188932"/>
    <lineage>
        <taxon>Bacteria</taxon>
        <taxon>Pseudomonadati</taxon>
        <taxon>Bacteroidota</taxon>
        <taxon>Sphingobacteriia</taxon>
        <taxon>Sphingobacteriales</taxon>
        <taxon>Sphingobacteriaceae</taxon>
        <taxon>Pedobacter</taxon>
    </lineage>
</organism>
<dbReference type="InterPro" id="IPR008969">
    <property type="entry name" value="CarboxyPept-like_regulatory"/>
</dbReference>
<evidence type="ECO:0000256" key="8">
    <source>
        <dbReference type="SAM" id="SignalP"/>
    </source>
</evidence>
<protein>
    <submittedName>
        <fullName evidence="11">Outer membrane receptor protein involved in Fe transport</fullName>
    </submittedName>
</protein>
<keyword evidence="5 8" id="KW-0732">Signal</keyword>
<dbReference type="AlphaFoldDB" id="A0A327S5N0"/>
<dbReference type="Gene3D" id="2.60.40.1120">
    <property type="entry name" value="Carboxypeptidase-like, regulatory domain"/>
    <property type="match status" value="1"/>
</dbReference>
<sequence length="798" mass="89313">MQKLYVFSFLLFFSLPLMVCAQRSGSVSGTVTALKSKMPLEFVNVVLRSQSDQSVKGHEVTSAKGGYTFKAVPEGHYYIQASYIGYETSKTPVFSVSGEAVQQHLILDDSKRTLQQINIKSRRAVLINSIDKKVYNVDQDIMAKSGSASEVLQNVPLVQVDIDGNVSLRNSAVTILINGKVSPLMGKNAAAVLQQLPANSIEKIEVITNPSAKYKPDGTGGIINIVLKKDVKRGLNGTVTGNVGNRERYNAGTSLNYNTGMLNLFGSYSVKQDDRVRTTTNQRLQTDQVTHLASTYQDDLVAKTRPFSQIANLGFDYTIDPKNNFGLSGNFYLRDLHKNDLTHKLVTSSSAADDQDYNRIRENFEQEKSTSGAFYFEHGFQKEDHKIRLEVNVAYSPETEDNQYTNVYSKPAIADQQDRTLILQTADTRQVTLAYENPLSAQIKLEAGYDGQFNRHDLDFSGEAFNAVLQSFVPDIQKTNHFIYNENVQAVYGTYTQGFQKMTLMAGLRGEYSAVNSHLITTGVSIPNHYFKVYPTLHLSYKLQDNKELQLNYSRRIRRPEADELNPFAEYADPTNIRVGNPYLLPELINSVEAGYHWKKNGISLMPGIYYRYTMNRFTSITAALNDSVLVTRQQNLANDKAFGADVVVGVNLQDKLVLNFIPNIFYNKIDATNLGYGNKKSTITWSANLNASYSLGTLTALQLNSTYKSARLTPQGKFLPSFVMNLGAKREVLHKKGSIYVTVSDVFKTQRQEADLQGPYLIQHVKTTSNSRIFYLGFSYSFGVVKKKKELQFDNGG</sequence>
<dbReference type="RefSeq" id="WP_111636309.1">
    <property type="nucleotide sequence ID" value="NZ_QLLR01000044.1"/>
</dbReference>
<gene>
    <name evidence="11" type="ORF">LY11_05025</name>
</gene>
<evidence type="ECO:0000256" key="2">
    <source>
        <dbReference type="ARBA" id="ARBA00022448"/>
    </source>
</evidence>
<dbReference type="GO" id="GO:0009279">
    <property type="term" value="C:cell outer membrane"/>
    <property type="evidence" value="ECO:0007669"/>
    <property type="project" value="UniProtKB-SubCell"/>
</dbReference>
<evidence type="ECO:0000259" key="10">
    <source>
        <dbReference type="Pfam" id="PF14905"/>
    </source>
</evidence>
<dbReference type="Pfam" id="PF14905">
    <property type="entry name" value="OMP_b-brl_3"/>
    <property type="match status" value="1"/>
</dbReference>
<evidence type="ECO:0000259" key="9">
    <source>
        <dbReference type="Pfam" id="PF07715"/>
    </source>
</evidence>
<dbReference type="Gene3D" id="2.170.130.10">
    <property type="entry name" value="TonB-dependent receptor, plug domain"/>
    <property type="match status" value="1"/>
</dbReference>
<reference evidence="11 12" key="1">
    <citation type="submission" date="2018-06" db="EMBL/GenBank/DDBJ databases">
        <title>Genomic Encyclopedia of Archaeal and Bacterial Type Strains, Phase II (KMG-II): from individual species to whole genera.</title>
        <authorList>
            <person name="Goeker M."/>
        </authorList>
    </citation>
    <scope>NUCLEOTIDE SEQUENCE [LARGE SCALE GENOMIC DNA]</scope>
    <source>
        <strain evidence="11 12">DSM 14825</strain>
    </source>
</reference>
<evidence type="ECO:0000256" key="1">
    <source>
        <dbReference type="ARBA" id="ARBA00004571"/>
    </source>
</evidence>
<dbReference type="Proteomes" id="UP000249754">
    <property type="component" value="Unassembled WGS sequence"/>
</dbReference>
<dbReference type="GO" id="GO:0044718">
    <property type="term" value="P:siderophore transmembrane transport"/>
    <property type="evidence" value="ECO:0007669"/>
    <property type="project" value="TreeGrafter"/>
</dbReference>
<dbReference type="Gene3D" id="2.40.170.20">
    <property type="entry name" value="TonB-dependent receptor, beta-barrel domain"/>
    <property type="match status" value="1"/>
</dbReference>
<keyword evidence="4" id="KW-0812">Transmembrane</keyword>
<evidence type="ECO:0000256" key="4">
    <source>
        <dbReference type="ARBA" id="ARBA00022692"/>
    </source>
</evidence>
<comment type="caution">
    <text evidence="11">The sequence shown here is derived from an EMBL/GenBank/DDBJ whole genome shotgun (WGS) entry which is preliminary data.</text>
</comment>
<keyword evidence="3" id="KW-1134">Transmembrane beta strand</keyword>
<dbReference type="SUPFAM" id="SSF56935">
    <property type="entry name" value="Porins"/>
    <property type="match status" value="1"/>
</dbReference>
<evidence type="ECO:0000256" key="6">
    <source>
        <dbReference type="ARBA" id="ARBA00023136"/>
    </source>
</evidence>
<dbReference type="InterPro" id="IPR041700">
    <property type="entry name" value="OMP_b-brl_3"/>
</dbReference>
<evidence type="ECO:0000256" key="3">
    <source>
        <dbReference type="ARBA" id="ARBA00022452"/>
    </source>
</evidence>
<keyword evidence="2" id="KW-0813">Transport</keyword>
<keyword evidence="7" id="KW-0998">Cell outer membrane</keyword>
<dbReference type="OrthoDB" id="905812at2"/>
<dbReference type="InterPro" id="IPR037066">
    <property type="entry name" value="Plug_dom_sf"/>
</dbReference>
<dbReference type="Pfam" id="PF07715">
    <property type="entry name" value="Plug"/>
    <property type="match status" value="1"/>
</dbReference>
<feature type="domain" description="Outer membrane protein beta-barrel" evidence="10">
    <location>
        <begin position="378"/>
        <end position="781"/>
    </location>
</feature>
<dbReference type="InterPro" id="IPR039426">
    <property type="entry name" value="TonB-dep_rcpt-like"/>
</dbReference>
<dbReference type="SUPFAM" id="SSF49464">
    <property type="entry name" value="Carboxypeptidase regulatory domain-like"/>
    <property type="match status" value="1"/>
</dbReference>
<keyword evidence="6" id="KW-0472">Membrane</keyword>